<dbReference type="GO" id="GO:0047733">
    <property type="term" value="F:CDP-glucose 4,6-dehydratase activity"/>
    <property type="evidence" value="ECO:0007669"/>
    <property type="project" value="UniProtKB-EC"/>
</dbReference>
<dbReference type="InterPro" id="IPR036291">
    <property type="entry name" value="NAD(P)-bd_dom_sf"/>
</dbReference>
<dbReference type="Proteomes" id="UP001642900">
    <property type="component" value="Unassembled WGS sequence"/>
</dbReference>
<keyword evidence="3" id="KW-1185">Reference proteome</keyword>
<evidence type="ECO:0000313" key="3">
    <source>
        <dbReference type="Proteomes" id="UP001642900"/>
    </source>
</evidence>
<keyword evidence="2" id="KW-0456">Lyase</keyword>
<dbReference type="PANTHER" id="PTHR43000">
    <property type="entry name" value="DTDP-D-GLUCOSE 4,6-DEHYDRATASE-RELATED"/>
    <property type="match status" value="1"/>
</dbReference>
<dbReference type="NCBIfam" id="TIGR02622">
    <property type="entry name" value="CDP_4_6_dhtase"/>
    <property type="match status" value="1"/>
</dbReference>
<evidence type="ECO:0000313" key="2">
    <source>
        <dbReference type="EMBL" id="NGO54318.1"/>
    </source>
</evidence>
<dbReference type="InterPro" id="IPR013445">
    <property type="entry name" value="CDP_4_6_deHydtase"/>
</dbReference>
<gene>
    <name evidence="2" type="primary">rfbG</name>
    <name evidence="2" type="ORF">G6N73_24835</name>
</gene>
<dbReference type="SUPFAM" id="SSF51735">
    <property type="entry name" value="NAD(P)-binding Rossmann-fold domains"/>
    <property type="match status" value="1"/>
</dbReference>
<protein>
    <submittedName>
        <fullName evidence="2">CDP-glucose 4,6-dehydratase</fullName>
        <ecNumber evidence="2">4.2.1.45</ecNumber>
    </submittedName>
</protein>
<feature type="domain" description="NAD(P)-binding" evidence="1">
    <location>
        <begin position="20"/>
        <end position="331"/>
    </location>
</feature>
<dbReference type="Gene3D" id="3.40.50.720">
    <property type="entry name" value="NAD(P)-binding Rossmann-like Domain"/>
    <property type="match status" value="1"/>
</dbReference>
<dbReference type="RefSeq" id="WP_165032522.1">
    <property type="nucleotide sequence ID" value="NZ_JAAKZF010000049.1"/>
</dbReference>
<sequence>MSAFMDEAALSEALAGRRVLVTGHTGFKGGWLCMWLRRLGAKVVGVSLPPVQHSFCNAVQLEELIDSRLGDIRSAENFRAAIAGEEFDLVVHLAAQAIVRTCYKDPLTAYMTNVIGTATVLEAARAMRSLKAAIVVTSDKCYENNEWVWGYREHDPMGGHDPYSSSKGCAELVAAAYRASFFSSPNGPQLATVRAGNVIGGGDWSVDRLVPDLIRALESGVPARLRNPYSVRPWLHVLEPLRGYLMLAARLLDTGSRFAGAWNFGCDRDEAVDVVTLAELVTERFGGMGPGFVIEADRNGPAESTLLRLDSTKAFVELGWKPRFTVEEAILKTVAWYREFHRSPGAIRTFTENQIAEYAEGWSASSPVRPASTSGIRVVACV</sequence>
<reference evidence="2 3" key="1">
    <citation type="submission" date="2020-02" db="EMBL/GenBank/DDBJ databases">
        <title>Genome sequence of strain CCNWXJ40-4.</title>
        <authorList>
            <person name="Gao J."/>
            <person name="Sun J."/>
        </authorList>
    </citation>
    <scope>NUCLEOTIDE SEQUENCE [LARGE SCALE GENOMIC DNA]</scope>
    <source>
        <strain evidence="2 3">CCNWXJ 40-4</strain>
    </source>
</reference>
<name>A0A6G4WIY4_9HYPH</name>
<accession>A0A6G4WIY4</accession>
<dbReference type="EMBL" id="JAAKZF010000049">
    <property type="protein sequence ID" value="NGO54318.1"/>
    <property type="molecule type" value="Genomic_DNA"/>
</dbReference>
<proteinExistence type="predicted"/>
<dbReference type="InterPro" id="IPR016040">
    <property type="entry name" value="NAD(P)-bd_dom"/>
</dbReference>
<comment type="caution">
    <text evidence="2">The sequence shown here is derived from an EMBL/GenBank/DDBJ whole genome shotgun (WGS) entry which is preliminary data.</text>
</comment>
<dbReference type="EC" id="4.2.1.45" evidence="2"/>
<dbReference type="Pfam" id="PF16363">
    <property type="entry name" value="GDP_Man_Dehyd"/>
    <property type="match status" value="1"/>
</dbReference>
<dbReference type="AlphaFoldDB" id="A0A6G4WIY4"/>
<evidence type="ECO:0000259" key="1">
    <source>
        <dbReference type="Pfam" id="PF16363"/>
    </source>
</evidence>
<dbReference type="Gene3D" id="3.90.25.10">
    <property type="entry name" value="UDP-galactose 4-epimerase, domain 1"/>
    <property type="match status" value="1"/>
</dbReference>
<organism evidence="2 3">
    <name type="scientific">Allomesorhizobium camelthorni</name>
    <dbReference type="NCBI Taxonomy" id="475069"/>
    <lineage>
        <taxon>Bacteria</taxon>
        <taxon>Pseudomonadati</taxon>
        <taxon>Pseudomonadota</taxon>
        <taxon>Alphaproteobacteria</taxon>
        <taxon>Hyphomicrobiales</taxon>
        <taxon>Phyllobacteriaceae</taxon>
        <taxon>Allomesorhizobium</taxon>
    </lineage>
</organism>